<feature type="region of interest" description="Disordered" evidence="1">
    <location>
        <begin position="1"/>
        <end position="68"/>
    </location>
</feature>
<sequence>MPSQTPYSKPHARREQGKIQENDRRHGAETNQSQKGVGEDLLRGAHGPPQTKTQSRDSDSSRKTPGEILLPVLGVPAEEFLGVEETEIEPVGVYDAATDPFLDAVEGLGGSWEPVALGDDVVFQHEEVGGVGGVIAGAEGEGDAVDGVVYPGVVVVWVVCGCGEGEEEVDGDLGALVLAKAVD</sequence>
<evidence type="ECO:0000313" key="2">
    <source>
        <dbReference type="EMBL" id="GMG38077.1"/>
    </source>
</evidence>
<dbReference type="Proteomes" id="UP001165205">
    <property type="component" value="Unassembled WGS sequence"/>
</dbReference>
<feature type="compositionally biased region" description="Basic and acidic residues" evidence="1">
    <location>
        <begin position="54"/>
        <end position="65"/>
    </location>
</feature>
<name>A0AAN4YU04_ASPOZ</name>
<proteinExistence type="predicted"/>
<accession>A0AAN4YU04</accession>
<gene>
    <name evidence="2" type="ORF">Aory04_001283100</name>
</gene>
<dbReference type="EMBL" id="BSYA01000276">
    <property type="protein sequence ID" value="GMG38077.1"/>
    <property type="molecule type" value="Genomic_DNA"/>
</dbReference>
<dbReference type="AlphaFoldDB" id="A0AAN4YU04"/>
<protein>
    <submittedName>
        <fullName evidence="2">Unnamed protein product</fullName>
    </submittedName>
</protein>
<feature type="compositionally biased region" description="Basic and acidic residues" evidence="1">
    <location>
        <begin position="13"/>
        <end position="28"/>
    </location>
</feature>
<evidence type="ECO:0000256" key="1">
    <source>
        <dbReference type="SAM" id="MobiDB-lite"/>
    </source>
</evidence>
<organism evidence="2 3">
    <name type="scientific">Aspergillus oryzae</name>
    <name type="common">Yellow koji mold</name>
    <dbReference type="NCBI Taxonomy" id="5062"/>
    <lineage>
        <taxon>Eukaryota</taxon>
        <taxon>Fungi</taxon>
        <taxon>Dikarya</taxon>
        <taxon>Ascomycota</taxon>
        <taxon>Pezizomycotina</taxon>
        <taxon>Eurotiomycetes</taxon>
        <taxon>Eurotiomycetidae</taxon>
        <taxon>Eurotiales</taxon>
        <taxon>Aspergillaceae</taxon>
        <taxon>Aspergillus</taxon>
        <taxon>Aspergillus subgen. Circumdati</taxon>
    </lineage>
</organism>
<comment type="caution">
    <text evidence="2">The sequence shown here is derived from an EMBL/GenBank/DDBJ whole genome shotgun (WGS) entry which is preliminary data.</text>
</comment>
<evidence type="ECO:0000313" key="3">
    <source>
        <dbReference type="Proteomes" id="UP001165205"/>
    </source>
</evidence>
<reference evidence="2" key="1">
    <citation type="submission" date="2023-04" db="EMBL/GenBank/DDBJ databases">
        <title>Aspergillus oryzae NBRC 4228.</title>
        <authorList>
            <person name="Ichikawa N."/>
            <person name="Sato H."/>
            <person name="Tonouchi N."/>
        </authorList>
    </citation>
    <scope>NUCLEOTIDE SEQUENCE</scope>
    <source>
        <strain evidence="2">NBRC 4228</strain>
    </source>
</reference>